<dbReference type="GO" id="GO:0008234">
    <property type="term" value="F:cysteine-type peptidase activity"/>
    <property type="evidence" value="ECO:0007669"/>
    <property type="project" value="InterPro"/>
</dbReference>
<evidence type="ECO:0000313" key="6">
    <source>
        <dbReference type="Proteomes" id="UP000027195"/>
    </source>
</evidence>
<dbReference type="GO" id="GO:0006508">
    <property type="term" value="P:proteolysis"/>
    <property type="evidence" value="ECO:0007669"/>
    <property type="project" value="UniProtKB-KW"/>
</dbReference>
<protein>
    <recommendedName>
        <fullName evidence="4">Ubiquitin-like protease family profile domain-containing protein</fullName>
    </recommendedName>
</protein>
<dbReference type="InterPro" id="IPR038765">
    <property type="entry name" value="Papain-like_cys_pep_sf"/>
</dbReference>
<dbReference type="EMBL" id="KL198044">
    <property type="protein sequence ID" value="KDQ13391.1"/>
    <property type="molecule type" value="Genomic_DNA"/>
</dbReference>
<dbReference type="OrthoDB" id="2976051at2759"/>
<dbReference type="Pfam" id="PF02902">
    <property type="entry name" value="Peptidase_C48"/>
    <property type="match status" value="1"/>
</dbReference>
<evidence type="ECO:0000256" key="1">
    <source>
        <dbReference type="ARBA" id="ARBA00005234"/>
    </source>
</evidence>
<sequence>MIAQKKGERHRLSRLKDLIAQALNRVDSPKESAMWLIPILQAKHWTLVELRWDLNELRHYDSKPQRETARQDAYIVEKWTRAFLEILHTWFDQPRRSWIWIGEKRNDRQENDDDCGPFVCADIRGACRFLNKFDSLTHDNVLSRKLVTSWAKM</sequence>
<evidence type="ECO:0000256" key="3">
    <source>
        <dbReference type="ARBA" id="ARBA00022801"/>
    </source>
</evidence>
<evidence type="ECO:0000259" key="4">
    <source>
        <dbReference type="PROSITE" id="PS50600"/>
    </source>
</evidence>
<dbReference type="HOGENOM" id="CLU_1712959_0_0_1"/>
<dbReference type="InterPro" id="IPR003653">
    <property type="entry name" value="Peptidase_C48_C"/>
</dbReference>
<organism evidence="5 6">
    <name type="scientific">Botryobasidium botryosum (strain FD-172 SS1)</name>
    <dbReference type="NCBI Taxonomy" id="930990"/>
    <lineage>
        <taxon>Eukaryota</taxon>
        <taxon>Fungi</taxon>
        <taxon>Dikarya</taxon>
        <taxon>Basidiomycota</taxon>
        <taxon>Agaricomycotina</taxon>
        <taxon>Agaricomycetes</taxon>
        <taxon>Cantharellales</taxon>
        <taxon>Botryobasidiaceae</taxon>
        <taxon>Botryobasidium</taxon>
    </lineage>
</organism>
<dbReference type="Proteomes" id="UP000027195">
    <property type="component" value="Unassembled WGS sequence"/>
</dbReference>
<keyword evidence="2" id="KW-0645">Protease</keyword>
<dbReference type="AlphaFoldDB" id="A0A067MP92"/>
<comment type="similarity">
    <text evidence="1">Belongs to the peptidase C48 family.</text>
</comment>
<proteinExistence type="inferred from homology"/>
<evidence type="ECO:0000313" key="5">
    <source>
        <dbReference type="EMBL" id="KDQ13391.1"/>
    </source>
</evidence>
<accession>A0A067MP92</accession>
<keyword evidence="3" id="KW-0378">Hydrolase</keyword>
<reference evidence="6" key="1">
    <citation type="journal article" date="2014" name="Proc. Natl. Acad. Sci. U.S.A.">
        <title>Extensive sampling of basidiomycete genomes demonstrates inadequacy of the white-rot/brown-rot paradigm for wood decay fungi.</title>
        <authorList>
            <person name="Riley R."/>
            <person name="Salamov A.A."/>
            <person name="Brown D.W."/>
            <person name="Nagy L.G."/>
            <person name="Floudas D."/>
            <person name="Held B.W."/>
            <person name="Levasseur A."/>
            <person name="Lombard V."/>
            <person name="Morin E."/>
            <person name="Otillar R."/>
            <person name="Lindquist E.A."/>
            <person name="Sun H."/>
            <person name="LaButti K.M."/>
            <person name="Schmutz J."/>
            <person name="Jabbour D."/>
            <person name="Luo H."/>
            <person name="Baker S.E."/>
            <person name="Pisabarro A.G."/>
            <person name="Walton J.D."/>
            <person name="Blanchette R.A."/>
            <person name="Henrissat B."/>
            <person name="Martin F."/>
            <person name="Cullen D."/>
            <person name="Hibbett D.S."/>
            <person name="Grigoriev I.V."/>
        </authorList>
    </citation>
    <scope>NUCLEOTIDE SEQUENCE [LARGE SCALE GENOMIC DNA]</scope>
    <source>
        <strain evidence="6">FD-172 SS1</strain>
    </source>
</reference>
<evidence type="ECO:0000256" key="2">
    <source>
        <dbReference type="ARBA" id="ARBA00022670"/>
    </source>
</evidence>
<dbReference type="InParanoid" id="A0A067MP92"/>
<dbReference type="GO" id="GO:0019783">
    <property type="term" value="F:ubiquitin-like protein peptidase activity"/>
    <property type="evidence" value="ECO:0007669"/>
    <property type="project" value="UniProtKB-ARBA"/>
</dbReference>
<dbReference type="STRING" id="930990.A0A067MP92"/>
<dbReference type="Gene3D" id="3.40.395.10">
    <property type="entry name" value="Adenoviral Proteinase, Chain A"/>
    <property type="match status" value="1"/>
</dbReference>
<dbReference type="SUPFAM" id="SSF54001">
    <property type="entry name" value="Cysteine proteinases"/>
    <property type="match status" value="1"/>
</dbReference>
<feature type="domain" description="Ubiquitin-like protease family profile" evidence="4">
    <location>
        <begin position="1"/>
        <end position="126"/>
    </location>
</feature>
<name>A0A067MP92_BOTB1</name>
<dbReference type="PROSITE" id="PS50600">
    <property type="entry name" value="ULP_PROTEASE"/>
    <property type="match status" value="1"/>
</dbReference>
<keyword evidence="6" id="KW-1185">Reference proteome</keyword>
<gene>
    <name evidence="5" type="ORF">BOTBODRAFT_374294</name>
</gene>